<dbReference type="EMBL" id="JAWDGP010006875">
    <property type="protein sequence ID" value="KAK3733899.1"/>
    <property type="molecule type" value="Genomic_DNA"/>
</dbReference>
<protein>
    <submittedName>
        <fullName evidence="1">Uncharacterized protein</fullName>
    </submittedName>
</protein>
<keyword evidence="2" id="KW-1185">Reference proteome</keyword>
<dbReference type="Proteomes" id="UP001283361">
    <property type="component" value="Unassembled WGS sequence"/>
</dbReference>
<evidence type="ECO:0000313" key="1">
    <source>
        <dbReference type="EMBL" id="KAK3733899.1"/>
    </source>
</evidence>
<organism evidence="1 2">
    <name type="scientific">Elysia crispata</name>
    <name type="common">lettuce slug</name>
    <dbReference type="NCBI Taxonomy" id="231223"/>
    <lineage>
        <taxon>Eukaryota</taxon>
        <taxon>Metazoa</taxon>
        <taxon>Spiralia</taxon>
        <taxon>Lophotrochozoa</taxon>
        <taxon>Mollusca</taxon>
        <taxon>Gastropoda</taxon>
        <taxon>Heterobranchia</taxon>
        <taxon>Euthyneura</taxon>
        <taxon>Panpulmonata</taxon>
        <taxon>Sacoglossa</taxon>
        <taxon>Placobranchoidea</taxon>
        <taxon>Plakobranchidae</taxon>
        <taxon>Elysia</taxon>
    </lineage>
</organism>
<accession>A0AAE1CTM8</accession>
<comment type="caution">
    <text evidence="1">The sequence shown here is derived from an EMBL/GenBank/DDBJ whole genome shotgun (WGS) entry which is preliminary data.</text>
</comment>
<name>A0AAE1CTM8_9GAST</name>
<reference evidence="1" key="1">
    <citation type="journal article" date="2023" name="G3 (Bethesda)">
        <title>A reference genome for the long-term kleptoplast-retaining sea slug Elysia crispata morphotype clarki.</title>
        <authorList>
            <person name="Eastman K.E."/>
            <person name="Pendleton A.L."/>
            <person name="Shaikh M.A."/>
            <person name="Suttiyut T."/>
            <person name="Ogas R."/>
            <person name="Tomko P."/>
            <person name="Gavelis G."/>
            <person name="Widhalm J.R."/>
            <person name="Wisecaver J.H."/>
        </authorList>
    </citation>
    <scope>NUCLEOTIDE SEQUENCE</scope>
    <source>
        <strain evidence="1">ECLA1</strain>
    </source>
</reference>
<dbReference type="AlphaFoldDB" id="A0AAE1CTM8"/>
<proteinExistence type="predicted"/>
<gene>
    <name evidence="1" type="ORF">RRG08_031838</name>
</gene>
<sequence>MSEKYRMQYTQGDAGDGCQVKSELARLSRSVQFSVGSVFHWSLAWPGDQEPHTSCGYCSGLKTSLLLILKTAASLSLAARVCHGHVYRENTFGSYCTQAMQFGLSLKPCLGGSSESRVFPIEFWHKRKQVRLNVLSGLHLSTSAVRSAPGSSYGEDASPAWHVEDSQSARPLFYPQEMSLLKSLLSFVQVFNLFILTRKGKSHE</sequence>
<evidence type="ECO:0000313" key="2">
    <source>
        <dbReference type="Proteomes" id="UP001283361"/>
    </source>
</evidence>